<dbReference type="InterPro" id="IPR010923">
    <property type="entry name" value="T(6)A37_SUA5"/>
</dbReference>
<dbReference type="Pfam" id="PF03481">
    <property type="entry name" value="Sua5_C"/>
    <property type="match status" value="1"/>
</dbReference>
<evidence type="ECO:0000256" key="5">
    <source>
        <dbReference type="ARBA" id="ARBA00022490"/>
    </source>
</evidence>
<feature type="binding site" evidence="14">
    <location>
        <position position="198"/>
    </location>
    <ligand>
        <name>ATP</name>
        <dbReference type="ChEBI" id="CHEBI:30616"/>
    </ligand>
</feature>
<evidence type="ECO:0000313" key="18">
    <source>
        <dbReference type="Proteomes" id="UP000320390"/>
    </source>
</evidence>
<keyword evidence="8 13" id="KW-0548">Nucleotidyltransferase</keyword>
<dbReference type="InterPro" id="IPR017945">
    <property type="entry name" value="DHBP_synth_RibB-like_a/b_dom"/>
</dbReference>
<evidence type="ECO:0000256" key="12">
    <source>
        <dbReference type="ARBA" id="ARBA00048366"/>
    </source>
</evidence>
<comment type="function">
    <text evidence="13">Required for the formation of a threonylcarbamoyl group on adenosine at position 37 (t(6)A37) in tRNAs that read codons beginning with adenine.</text>
</comment>
<dbReference type="InterPro" id="IPR005145">
    <property type="entry name" value="Sua5_C"/>
</dbReference>
<dbReference type="Gene3D" id="3.40.50.11030">
    <property type="entry name" value="Threonylcarbamoyl-AMP synthase, C-terminal domain"/>
    <property type="match status" value="1"/>
</dbReference>
<evidence type="ECO:0000313" key="17">
    <source>
        <dbReference type="EMBL" id="QDV04981.1"/>
    </source>
</evidence>
<feature type="binding site" evidence="14">
    <location>
        <position position="32"/>
    </location>
    <ligand>
        <name>L-threonine</name>
        <dbReference type="ChEBI" id="CHEBI:57926"/>
    </ligand>
</feature>
<dbReference type="PIRSF" id="PIRSF004930">
    <property type="entry name" value="Tln_factor_SUA5"/>
    <property type="match status" value="1"/>
</dbReference>
<feature type="binding site" evidence="14">
    <location>
        <position position="59"/>
    </location>
    <ligand>
        <name>ATP</name>
        <dbReference type="ChEBI" id="CHEBI:30616"/>
    </ligand>
</feature>
<dbReference type="Gene3D" id="3.90.870.10">
    <property type="entry name" value="DHBP synthase"/>
    <property type="match status" value="1"/>
</dbReference>
<feature type="binding site" evidence="14">
    <location>
        <position position="146"/>
    </location>
    <ligand>
        <name>ATP</name>
        <dbReference type="ChEBI" id="CHEBI:30616"/>
    </ligand>
</feature>
<evidence type="ECO:0000256" key="11">
    <source>
        <dbReference type="ARBA" id="ARBA00029774"/>
    </source>
</evidence>
<evidence type="ECO:0000256" key="10">
    <source>
        <dbReference type="ARBA" id="ARBA00022840"/>
    </source>
</evidence>
<feature type="binding site" evidence="14">
    <location>
        <position position="144"/>
    </location>
    <ligand>
        <name>ATP</name>
        <dbReference type="ChEBI" id="CHEBI:30616"/>
    </ligand>
</feature>
<keyword evidence="10 13" id="KW-0067">ATP-binding</keyword>
<feature type="binding site" evidence="14">
    <location>
        <position position="184"/>
    </location>
    <ligand>
        <name>L-threonine</name>
        <dbReference type="ChEBI" id="CHEBI:57926"/>
    </ligand>
</feature>
<protein>
    <recommendedName>
        <fullName evidence="4 13">Threonylcarbamoyl-AMP synthase</fullName>
        <shortName evidence="13">TC-AMP synthase</shortName>
        <ecNumber evidence="3 13">2.7.7.87</ecNumber>
    </recommendedName>
    <alternativeName>
        <fullName evidence="11 13">L-threonylcarbamoyladenylate synthase</fullName>
    </alternativeName>
</protein>
<dbReference type="Proteomes" id="UP000320390">
    <property type="component" value="Chromosome"/>
</dbReference>
<feature type="binding site" evidence="14">
    <location>
        <position position="124"/>
    </location>
    <ligand>
        <name>L-threonine</name>
        <dbReference type="ChEBI" id="CHEBI:57926"/>
    </ligand>
</feature>
<evidence type="ECO:0000256" key="4">
    <source>
        <dbReference type="ARBA" id="ARBA00015492"/>
    </source>
</evidence>
<name>A0A518ELP8_9BACT</name>
<dbReference type="PANTHER" id="PTHR17490:SF16">
    <property type="entry name" value="THREONYLCARBAMOYL-AMP SYNTHASE"/>
    <property type="match status" value="1"/>
</dbReference>
<evidence type="ECO:0000256" key="7">
    <source>
        <dbReference type="ARBA" id="ARBA00022694"/>
    </source>
</evidence>
<gene>
    <name evidence="17" type="primary">ywlC</name>
    <name evidence="17" type="ORF">Poly30_04760</name>
</gene>
<dbReference type="GO" id="GO:0008033">
    <property type="term" value="P:tRNA processing"/>
    <property type="evidence" value="ECO:0007669"/>
    <property type="project" value="UniProtKB-KW"/>
</dbReference>
<dbReference type="OrthoDB" id="9814580at2"/>
<dbReference type="InterPro" id="IPR050156">
    <property type="entry name" value="TC-AMP_synthase_SUA5"/>
</dbReference>
<dbReference type="AlphaFoldDB" id="A0A518ELP8"/>
<comment type="subcellular location">
    <subcellularLocation>
        <location evidence="1 13">Cytoplasm</location>
    </subcellularLocation>
</comment>
<comment type="catalytic activity">
    <reaction evidence="12 13">
        <text>L-threonine + hydrogencarbonate + ATP = L-threonylcarbamoyladenylate + diphosphate + H2O</text>
        <dbReference type="Rhea" id="RHEA:36407"/>
        <dbReference type="ChEBI" id="CHEBI:15377"/>
        <dbReference type="ChEBI" id="CHEBI:17544"/>
        <dbReference type="ChEBI" id="CHEBI:30616"/>
        <dbReference type="ChEBI" id="CHEBI:33019"/>
        <dbReference type="ChEBI" id="CHEBI:57926"/>
        <dbReference type="ChEBI" id="CHEBI:73682"/>
        <dbReference type="EC" id="2.7.7.87"/>
    </reaction>
</comment>
<keyword evidence="9 13" id="KW-0547">Nucleotide-binding</keyword>
<feature type="binding site" evidence="14">
    <location>
        <position position="64"/>
    </location>
    <ligand>
        <name>L-threonine</name>
        <dbReference type="ChEBI" id="CHEBI:57926"/>
    </ligand>
</feature>
<keyword evidence="18" id="KW-1185">Reference proteome</keyword>
<evidence type="ECO:0000256" key="6">
    <source>
        <dbReference type="ARBA" id="ARBA00022679"/>
    </source>
</evidence>
<feature type="binding site" evidence="14">
    <location>
        <position position="154"/>
    </location>
    <ligand>
        <name>ATP</name>
        <dbReference type="ChEBI" id="CHEBI:30616"/>
    </ligand>
</feature>
<evidence type="ECO:0000256" key="3">
    <source>
        <dbReference type="ARBA" id="ARBA00012584"/>
    </source>
</evidence>
<dbReference type="Pfam" id="PF01300">
    <property type="entry name" value="Sua5_yciO_yrdC"/>
    <property type="match status" value="1"/>
</dbReference>
<feature type="binding site" evidence="14">
    <location>
        <position position="55"/>
    </location>
    <ligand>
        <name>ATP</name>
        <dbReference type="ChEBI" id="CHEBI:30616"/>
    </ligand>
</feature>
<dbReference type="PROSITE" id="PS51163">
    <property type="entry name" value="YRDC"/>
    <property type="match status" value="1"/>
</dbReference>
<keyword evidence="7 13" id="KW-0819">tRNA processing</keyword>
<dbReference type="GO" id="GO:0006450">
    <property type="term" value="P:regulation of translational fidelity"/>
    <property type="evidence" value="ECO:0007669"/>
    <property type="project" value="TreeGrafter"/>
</dbReference>
<sequence>MSAPVLEPDDEAIARAVRTLRGGGLVAMPTETVYGLACDASHGQAIARLYDAKGRPSFNPLIAHVADEAMARREAGGWDGQRGAAARLSAAFWPGPLTLVMPFATDTGSVSDLARAGLPTIALRQPDHPVAQRLIRAFGGPLVAPSANPSGRMSPTRAEHVAAEMGDLVDLILDGGACRVGLESTIVSLVGMEPALLRPGGLDPSDLEQVLGRPLRQGGDRPDAPSSPGQLLRHYAPRARLRLNAIACDEGEVFLGFGSQGVSGSSDANLSPSGSLIEAAANLFTLLRALDDRATAIAVAPIPTIGLGLAINDRLQRAARRE</sequence>
<organism evidence="17 18">
    <name type="scientific">Saltatorellus ferox</name>
    <dbReference type="NCBI Taxonomy" id="2528018"/>
    <lineage>
        <taxon>Bacteria</taxon>
        <taxon>Pseudomonadati</taxon>
        <taxon>Planctomycetota</taxon>
        <taxon>Planctomycetia</taxon>
        <taxon>Planctomycetia incertae sedis</taxon>
        <taxon>Saltatorellus</taxon>
    </lineage>
</organism>
<dbReference type="RefSeq" id="WP_145194410.1">
    <property type="nucleotide sequence ID" value="NZ_CP036434.1"/>
</dbReference>
<dbReference type="InterPro" id="IPR038385">
    <property type="entry name" value="Sua5/YwlC_C"/>
</dbReference>
<evidence type="ECO:0000256" key="13">
    <source>
        <dbReference type="PIRNR" id="PIRNR004930"/>
    </source>
</evidence>
<dbReference type="GO" id="GO:0061710">
    <property type="term" value="F:L-threonylcarbamoyladenylate synthase"/>
    <property type="evidence" value="ECO:0007669"/>
    <property type="project" value="UniProtKB-EC"/>
</dbReference>
<dbReference type="GO" id="GO:0005524">
    <property type="term" value="F:ATP binding"/>
    <property type="evidence" value="ECO:0007669"/>
    <property type="project" value="UniProtKB-UniRule"/>
</dbReference>
<dbReference type="PANTHER" id="PTHR17490">
    <property type="entry name" value="SUA5"/>
    <property type="match status" value="1"/>
</dbReference>
<dbReference type="InterPro" id="IPR006070">
    <property type="entry name" value="Sua5-like_dom"/>
</dbReference>
<proteinExistence type="inferred from homology"/>
<feature type="binding site" evidence="14">
    <location>
        <position position="120"/>
    </location>
    <ligand>
        <name>ATP</name>
        <dbReference type="ChEBI" id="CHEBI:30616"/>
    </ligand>
</feature>
<accession>A0A518ELP8</accession>
<evidence type="ECO:0000256" key="8">
    <source>
        <dbReference type="ARBA" id="ARBA00022695"/>
    </source>
</evidence>
<evidence type="ECO:0000256" key="2">
    <source>
        <dbReference type="ARBA" id="ARBA00007663"/>
    </source>
</evidence>
<feature type="region of interest" description="Disordered" evidence="15">
    <location>
        <begin position="198"/>
        <end position="231"/>
    </location>
</feature>
<comment type="similarity">
    <text evidence="2 13">Belongs to the SUA5 family.</text>
</comment>
<evidence type="ECO:0000256" key="9">
    <source>
        <dbReference type="ARBA" id="ARBA00022741"/>
    </source>
</evidence>
<dbReference type="GO" id="GO:0005737">
    <property type="term" value="C:cytoplasm"/>
    <property type="evidence" value="ECO:0007669"/>
    <property type="project" value="UniProtKB-SubCell"/>
</dbReference>
<feature type="binding site" evidence="14">
    <location>
        <position position="235"/>
    </location>
    <ligand>
        <name>ATP</name>
        <dbReference type="ChEBI" id="CHEBI:30616"/>
    </ligand>
</feature>
<dbReference type="EMBL" id="CP036434">
    <property type="protein sequence ID" value="QDV04981.1"/>
    <property type="molecule type" value="Genomic_DNA"/>
</dbReference>
<keyword evidence="5 13" id="KW-0963">Cytoplasm</keyword>
<keyword evidence="6 13" id="KW-0808">Transferase</keyword>
<dbReference type="GO" id="GO:0003725">
    <property type="term" value="F:double-stranded RNA binding"/>
    <property type="evidence" value="ECO:0007669"/>
    <property type="project" value="UniProtKB-UniRule"/>
</dbReference>
<feature type="domain" description="YrdC-like" evidence="16">
    <location>
        <begin position="10"/>
        <end position="202"/>
    </location>
</feature>
<evidence type="ECO:0000256" key="1">
    <source>
        <dbReference type="ARBA" id="ARBA00004496"/>
    </source>
</evidence>
<evidence type="ECO:0000256" key="14">
    <source>
        <dbReference type="PIRSR" id="PIRSR004930-1"/>
    </source>
</evidence>
<dbReference type="EC" id="2.7.7.87" evidence="3 13"/>
<reference evidence="17 18" key="1">
    <citation type="submission" date="2019-02" db="EMBL/GenBank/DDBJ databases">
        <title>Deep-cultivation of Planctomycetes and their phenomic and genomic characterization uncovers novel biology.</title>
        <authorList>
            <person name="Wiegand S."/>
            <person name="Jogler M."/>
            <person name="Boedeker C."/>
            <person name="Pinto D."/>
            <person name="Vollmers J."/>
            <person name="Rivas-Marin E."/>
            <person name="Kohn T."/>
            <person name="Peeters S.H."/>
            <person name="Heuer A."/>
            <person name="Rast P."/>
            <person name="Oberbeckmann S."/>
            <person name="Bunk B."/>
            <person name="Jeske O."/>
            <person name="Meyerdierks A."/>
            <person name="Storesund J.E."/>
            <person name="Kallscheuer N."/>
            <person name="Luecker S."/>
            <person name="Lage O.M."/>
            <person name="Pohl T."/>
            <person name="Merkel B.J."/>
            <person name="Hornburger P."/>
            <person name="Mueller R.-W."/>
            <person name="Bruemmer F."/>
            <person name="Labrenz M."/>
            <person name="Spormann A.M."/>
            <person name="Op den Camp H."/>
            <person name="Overmann J."/>
            <person name="Amann R."/>
            <person name="Jetten M.S.M."/>
            <person name="Mascher T."/>
            <person name="Medema M.H."/>
            <person name="Devos D.P."/>
            <person name="Kaster A.-K."/>
            <person name="Ovreas L."/>
            <person name="Rohde M."/>
            <person name="Galperin M.Y."/>
            <person name="Jogler C."/>
        </authorList>
    </citation>
    <scope>NUCLEOTIDE SEQUENCE [LARGE SCALE GENOMIC DNA]</scope>
    <source>
        <strain evidence="17 18">Poly30</strain>
    </source>
</reference>
<dbReference type="SUPFAM" id="SSF55821">
    <property type="entry name" value="YrdC/RibB"/>
    <property type="match status" value="1"/>
</dbReference>
<evidence type="ECO:0000256" key="15">
    <source>
        <dbReference type="SAM" id="MobiDB-lite"/>
    </source>
</evidence>
<dbReference type="GO" id="GO:0000049">
    <property type="term" value="F:tRNA binding"/>
    <property type="evidence" value="ECO:0007669"/>
    <property type="project" value="TreeGrafter"/>
</dbReference>
<evidence type="ECO:0000259" key="16">
    <source>
        <dbReference type="PROSITE" id="PS51163"/>
    </source>
</evidence>
<dbReference type="NCBIfam" id="TIGR00057">
    <property type="entry name" value="L-threonylcarbamoyladenylate synthase"/>
    <property type="match status" value="1"/>
</dbReference>